<accession>A0ABN8K7X8</accession>
<reference evidence="1" key="1">
    <citation type="submission" date="2022-03" db="EMBL/GenBank/DDBJ databases">
        <authorList>
            <person name="Brunel B."/>
        </authorList>
    </citation>
    <scope>NUCLEOTIDE SEQUENCE</scope>
    <source>
        <strain evidence="1">STM4922sample</strain>
    </source>
</reference>
<evidence type="ECO:0000313" key="1">
    <source>
        <dbReference type="EMBL" id="CAH2405625.1"/>
    </source>
</evidence>
<dbReference type="Proteomes" id="UP001152604">
    <property type="component" value="Unassembled WGS sequence"/>
</dbReference>
<gene>
    <name evidence="1" type="ORF">MES4922_40350</name>
</gene>
<name>A0ABN8K7X8_9HYPH</name>
<evidence type="ECO:0008006" key="3">
    <source>
        <dbReference type="Google" id="ProtNLM"/>
    </source>
</evidence>
<protein>
    <recommendedName>
        <fullName evidence="3">CO dehydrogenase flavoprotein C-terminal domain-containing protein</fullName>
    </recommendedName>
</protein>
<keyword evidence="2" id="KW-1185">Reference proteome</keyword>
<organism evidence="1 2">
    <name type="scientific">Mesorhizobium ventifaucium</name>
    <dbReference type="NCBI Taxonomy" id="666020"/>
    <lineage>
        <taxon>Bacteria</taxon>
        <taxon>Pseudomonadati</taxon>
        <taxon>Pseudomonadota</taxon>
        <taxon>Alphaproteobacteria</taxon>
        <taxon>Hyphomicrobiales</taxon>
        <taxon>Phyllobacteriaceae</taxon>
        <taxon>Mesorhizobium</taxon>
    </lineage>
</organism>
<dbReference type="EMBL" id="CAKXZS010000034">
    <property type="protein sequence ID" value="CAH2405625.1"/>
    <property type="molecule type" value="Genomic_DNA"/>
</dbReference>
<sequence>MHLMHCTTALSTMKALEERTLGTTQCPIYKTDLLYMFYGRPAYKPATGIGPSGMIELAPVCLILEPSLLASAARVLPFDSGGFDRYRPLLGPGLKLDEFELGSSALAPMQLVGAFYDTNRNYYEQQPTLNERSIPITRVTSRAYARLIADPSIRSVDDRCGTIELQFSKGVSLKTALKAIVGPSALLSDPEIQEALQDCSNAVPLPYKTYGRSDPLSFAQALYERVETFLTDQGQFA</sequence>
<proteinExistence type="predicted"/>
<comment type="caution">
    <text evidence="1">The sequence shown here is derived from an EMBL/GenBank/DDBJ whole genome shotgun (WGS) entry which is preliminary data.</text>
</comment>
<evidence type="ECO:0000313" key="2">
    <source>
        <dbReference type="Proteomes" id="UP001152604"/>
    </source>
</evidence>